<evidence type="ECO:0000256" key="2">
    <source>
        <dbReference type="ARBA" id="ARBA00022723"/>
    </source>
</evidence>
<organism evidence="4 5">
    <name type="scientific">Pseudovirgaria hyperparasitica</name>
    <dbReference type="NCBI Taxonomy" id="470096"/>
    <lineage>
        <taxon>Eukaryota</taxon>
        <taxon>Fungi</taxon>
        <taxon>Dikarya</taxon>
        <taxon>Ascomycota</taxon>
        <taxon>Pezizomycotina</taxon>
        <taxon>Dothideomycetes</taxon>
        <taxon>Dothideomycetes incertae sedis</taxon>
        <taxon>Acrospermales</taxon>
        <taxon>Acrospermaceae</taxon>
        <taxon>Pseudovirgaria</taxon>
    </lineage>
</organism>
<dbReference type="PANTHER" id="PTHR11820:SF100">
    <property type="entry name" value="FUMARYLACETOACETATE HYDROLASE FAMILY PROTEIN (AFU_ORTHOLOGUE AFUA_4G01490)"/>
    <property type="match status" value="1"/>
</dbReference>
<dbReference type="GeneID" id="54490143"/>
<protein>
    <recommendedName>
        <fullName evidence="3">Fumarylacetoacetase-like C-terminal domain-containing protein</fullName>
    </recommendedName>
</protein>
<dbReference type="FunFam" id="3.90.850.10:FF:000002">
    <property type="entry name" value="2-hydroxyhepta-2,4-diene-1,7-dioate isomerase"/>
    <property type="match status" value="1"/>
</dbReference>
<dbReference type="InterPro" id="IPR011234">
    <property type="entry name" value="Fumarylacetoacetase-like_C"/>
</dbReference>
<dbReference type="OrthoDB" id="411064at2759"/>
<dbReference type="GO" id="GO:0046872">
    <property type="term" value="F:metal ion binding"/>
    <property type="evidence" value="ECO:0007669"/>
    <property type="project" value="UniProtKB-KW"/>
</dbReference>
<dbReference type="RefSeq" id="XP_033597916.1">
    <property type="nucleotide sequence ID" value="XM_033749089.1"/>
</dbReference>
<evidence type="ECO:0000256" key="1">
    <source>
        <dbReference type="ARBA" id="ARBA00010211"/>
    </source>
</evidence>
<dbReference type="InterPro" id="IPR036663">
    <property type="entry name" value="Fumarylacetoacetase_C_sf"/>
</dbReference>
<dbReference type="EMBL" id="ML996577">
    <property type="protein sequence ID" value="KAF2755465.1"/>
    <property type="molecule type" value="Genomic_DNA"/>
</dbReference>
<dbReference type="Proteomes" id="UP000799437">
    <property type="component" value="Unassembled WGS sequence"/>
</dbReference>
<name>A0A6A6VZ04_9PEZI</name>
<dbReference type="GO" id="GO:0050163">
    <property type="term" value="F:oxaloacetate tautomerase activity"/>
    <property type="evidence" value="ECO:0007669"/>
    <property type="project" value="UniProtKB-ARBA"/>
</dbReference>
<proteinExistence type="inferred from homology"/>
<dbReference type="SUPFAM" id="SSF56529">
    <property type="entry name" value="FAH"/>
    <property type="match status" value="1"/>
</dbReference>
<dbReference type="AlphaFoldDB" id="A0A6A6VZ04"/>
<reference evidence="4" key="1">
    <citation type="journal article" date="2020" name="Stud. Mycol.">
        <title>101 Dothideomycetes genomes: a test case for predicting lifestyles and emergence of pathogens.</title>
        <authorList>
            <person name="Haridas S."/>
            <person name="Albert R."/>
            <person name="Binder M."/>
            <person name="Bloem J."/>
            <person name="Labutti K."/>
            <person name="Salamov A."/>
            <person name="Andreopoulos B."/>
            <person name="Baker S."/>
            <person name="Barry K."/>
            <person name="Bills G."/>
            <person name="Bluhm B."/>
            <person name="Cannon C."/>
            <person name="Castanera R."/>
            <person name="Culley D."/>
            <person name="Daum C."/>
            <person name="Ezra D."/>
            <person name="Gonzalez J."/>
            <person name="Henrissat B."/>
            <person name="Kuo A."/>
            <person name="Liang C."/>
            <person name="Lipzen A."/>
            <person name="Lutzoni F."/>
            <person name="Magnuson J."/>
            <person name="Mondo S."/>
            <person name="Nolan M."/>
            <person name="Ohm R."/>
            <person name="Pangilinan J."/>
            <person name="Park H.-J."/>
            <person name="Ramirez L."/>
            <person name="Alfaro M."/>
            <person name="Sun H."/>
            <person name="Tritt A."/>
            <person name="Yoshinaga Y."/>
            <person name="Zwiers L.-H."/>
            <person name="Turgeon B."/>
            <person name="Goodwin S."/>
            <person name="Spatafora J."/>
            <person name="Crous P."/>
            <person name="Grigoriev I."/>
        </authorList>
    </citation>
    <scope>NUCLEOTIDE SEQUENCE</scope>
    <source>
        <strain evidence="4">CBS 121739</strain>
    </source>
</reference>
<feature type="domain" description="Fumarylacetoacetase-like C-terminal" evidence="3">
    <location>
        <begin position="79"/>
        <end position="291"/>
    </location>
</feature>
<dbReference type="Pfam" id="PF01557">
    <property type="entry name" value="FAA_hydrolase"/>
    <property type="match status" value="1"/>
</dbReference>
<dbReference type="GO" id="GO:0006107">
    <property type="term" value="P:oxaloacetate metabolic process"/>
    <property type="evidence" value="ECO:0007669"/>
    <property type="project" value="UniProtKB-ARBA"/>
</dbReference>
<evidence type="ECO:0000313" key="5">
    <source>
        <dbReference type="Proteomes" id="UP000799437"/>
    </source>
</evidence>
<evidence type="ECO:0000259" key="3">
    <source>
        <dbReference type="Pfam" id="PF01557"/>
    </source>
</evidence>
<dbReference type="Gene3D" id="3.90.850.10">
    <property type="entry name" value="Fumarylacetoacetase-like, C-terminal domain"/>
    <property type="match status" value="1"/>
</dbReference>
<evidence type="ECO:0000313" key="4">
    <source>
        <dbReference type="EMBL" id="KAF2755465.1"/>
    </source>
</evidence>
<dbReference type="PANTHER" id="PTHR11820">
    <property type="entry name" value="ACYLPYRUVASE"/>
    <property type="match status" value="1"/>
</dbReference>
<comment type="similarity">
    <text evidence="1">Belongs to the FAH family.</text>
</comment>
<sequence length="301" mass="33111">MPAWTRLIRFVDEDDIERYGEPIVNSGDEVIPLYEAGRLEATVLSGTTFSESGLTPEKGVTKFVKELLSPLTPKDVPIVRCVGLNYMKHIKEGGRTAPPYPSIFIKGSPSIAQWNETIPIPPVAHTDSTDYEGELCFVVGRTAKDIPREDALSYIAGYLVGNDISNRAWQRDPAYAGSVPQWGFSKGFDKYAPLGPVIVSPSILKSADDLRLQTFVNGELRQDTGTDDMLFDVTTILSFISQGTTIEAGTVVMTGTPSGVGFGFKPEPKYLTHEDEVEVRITGLGSVRNKIRFEVYGFFFV</sequence>
<keyword evidence="5" id="KW-1185">Reference proteome</keyword>
<keyword evidence="2" id="KW-0479">Metal-binding</keyword>
<accession>A0A6A6VZ04</accession>
<gene>
    <name evidence="4" type="ORF">EJ05DRAFT_532751</name>
</gene>